<reference evidence="3" key="1">
    <citation type="journal article" date="2014" name="Proc. Natl. Acad. Sci. U.S.A.">
        <title>Extensive sampling of basidiomycete genomes demonstrates inadequacy of the white-rot/brown-rot paradigm for wood decay fungi.</title>
        <authorList>
            <person name="Riley R."/>
            <person name="Salamov A.A."/>
            <person name="Brown D.W."/>
            <person name="Nagy L.G."/>
            <person name="Floudas D."/>
            <person name="Held B.W."/>
            <person name="Levasseur A."/>
            <person name="Lombard V."/>
            <person name="Morin E."/>
            <person name="Otillar R."/>
            <person name="Lindquist E.A."/>
            <person name="Sun H."/>
            <person name="LaButti K.M."/>
            <person name="Schmutz J."/>
            <person name="Jabbour D."/>
            <person name="Luo H."/>
            <person name="Baker S.E."/>
            <person name="Pisabarro A.G."/>
            <person name="Walton J.D."/>
            <person name="Blanchette R.A."/>
            <person name="Henrissat B."/>
            <person name="Martin F."/>
            <person name="Cullen D."/>
            <person name="Hibbett D.S."/>
            <person name="Grigoriev I.V."/>
        </authorList>
    </citation>
    <scope>NUCLEOTIDE SEQUENCE [LARGE SCALE GENOMIC DNA]</scope>
    <source>
        <strain evidence="3">CBS 339.88</strain>
    </source>
</reference>
<evidence type="ECO:0000313" key="3">
    <source>
        <dbReference type="Proteomes" id="UP000027222"/>
    </source>
</evidence>
<feature type="compositionally biased region" description="Pro residues" evidence="1">
    <location>
        <begin position="38"/>
        <end position="61"/>
    </location>
</feature>
<feature type="compositionally biased region" description="Low complexity" evidence="1">
    <location>
        <begin position="92"/>
        <end position="102"/>
    </location>
</feature>
<feature type="region of interest" description="Disordered" evidence="1">
    <location>
        <begin position="20"/>
        <end position="104"/>
    </location>
</feature>
<proteinExistence type="predicted"/>
<sequence>MQQQPYGNYPYYGQPMYPQTPYMGANAPPGPSGGYPPFYGPPKPQQIPAPAPQNANPPAPSPYSFDAAAYAIKPGAPPVASSRRHRRNQTIPANAPSAPAAPLKSAMKKTMNVFTTAETTIGRQFSNPFNHQQQNQPPPFPRPRVQSNPSRPLNGKEPSYDQEKSYIHLFISFHNFNELHVEHISQVGLEEMRKVIWPLWPDGIESDTVTGHTCIVKFRNLPWDLNGPNVRHSYKLITSIFGLFEQRGFSFQTAVNITTPTPRLIFQVTEPDSATEFFLAFFSQEGRRLTLVNPPNRVDLSIGAQLRSALSSNTLSDNVVEDYMRVIEIKRKFSNGPEVDSSIIFVEVLKILNNLGFQLDAILPLGRRGPLGMRSTREIFVFKSLKSGR</sequence>
<dbReference type="OrthoDB" id="3255427at2759"/>
<protein>
    <submittedName>
        <fullName evidence="2">Uncharacterized protein</fullName>
    </submittedName>
</protein>
<evidence type="ECO:0000256" key="1">
    <source>
        <dbReference type="SAM" id="MobiDB-lite"/>
    </source>
</evidence>
<keyword evidence="3" id="KW-1185">Reference proteome</keyword>
<name>A0A067TP59_GALM3</name>
<feature type="region of interest" description="Disordered" evidence="1">
    <location>
        <begin position="127"/>
        <end position="159"/>
    </location>
</feature>
<organism evidence="2 3">
    <name type="scientific">Galerina marginata (strain CBS 339.88)</name>
    <dbReference type="NCBI Taxonomy" id="685588"/>
    <lineage>
        <taxon>Eukaryota</taxon>
        <taxon>Fungi</taxon>
        <taxon>Dikarya</taxon>
        <taxon>Basidiomycota</taxon>
        <taxon>Agaricomycotina</taxon>
        <taxon>Agaricomycetes</taxon>
        <taxon>Agaricomycetidae</taxon>
        <taxon>Agaricales</taxon>
        <taxon>Agaricineae</taxon>
        <taxon>Strophariaceae</taxon>
        <taxon>Galerina</taxon>
    </lineage>
</organism>
<dbReference type="STRING" id="685588.A0A067TP59"/>
<dbReference type="EMBL" id="KL142367">
    <property type="protein sequence ID" value="KDR84975.1"/>
    <property type="molecule type" value="Genomic_DNA"/>
</dbReference>
<evidence type="ECO:0000313" key="2">
    <source>
        <dbReference type="EMBL" id="KDR84975.1"/>
    </source>
</evidence>
<dbReference type="Proteomes" id="UP000027222">
    <property type="component" value="Unassembled WGS sequence"/>
</dbReference>
<dbReference type="AlphaFoldDB" id="A0A067TP59"/>
<gene>
    <name evidence="2" type="ORF">GALMADRAFT_233494</name>
</gene>
<accession>A0A067TP59</accession>
<dbReference type="HOGENOM" id="CLU_057382_0_0_1"/>